<protein>
    <submittedName>
        <fullName evidence="1">Uncharacterized protein</fullName>
    </submittedName>
</protein>
<name>A0A498QJF2_9MYCO</name>
<dbReference type="EMBL" id="UPHU01000001">
    <property type="protein sequence ID" value="VBA46330.1"/>
    <property type="molecule type" value="Genomic_DNA"/>
</dbReference>
<proteinExistence type="predicted"/>
<sequence>MPVIPQAPEKRPTASRQRPYAVVMIPRGREGDTTREQNGDKTYDIVERAQPGRNEAKLDGAERDAAAVAHREVAANLR</sequence>
<evidence type="ECO:0000313" key="1">
    <source>
        <dbReference type="EMBL" id="VBA46330.1"/>
    </source>
</evidence>
<keyword evidence="2" id="KW-1185">Reference proteome</keyword>
<accession>A0A498QJF2</accession>
<gene>
    <name evidence="1" type="ORF">LAUMK142_00302</name>
</gene>
<organism evidence="1 2">
    <name type="scientific">Mycobacterium pseudokansasii</name>
    <dbReference type="NCBI Taxonomy" id="2341080"/>
    <lineage>
        <taxon>Bacteria</taxon>
        <taxon>Bacillati</taxon>
        <taxon>Actinomycetota</taxon>
        <taxon>Actinomycetes</taxon>
        <taxon>Mycobacteriales</taxon>
        <taxon>Mycobacteriaceae</taxon>
        <taxon>Mycobacterium</taxon>
    </lineage>
</organism>
<evidence type="ECO:0000313" key="2">
    <source>
        <dbReference type="Proteomes" id="UP000268285"/>
    </source>
</evidence>
<dbReference type="AlphaFoldDB" id="A0A498QJF2"/>
<reference evidence="1 2" key="1">
    <citation type="submission" date="2018-09" db="EMBL/GenBank/DDBJ databases">
        <authorList>
            <person name="Tagini F."/>
        </authorList>
    </citation>
    <scope>NUCLEOTIDE SEQUENCE [LARGE SCALE GENOMIC DNA]</scope>
    <source>
        <strain evidence="1 2">MK142</strain>
    </source>
</reference>
<dbReference type="Proteomes" id="UP000268285">
    <property type="component" value="Unassembled WGS sequence"/>
</dbReference>